<evidence type="ECO:0000313" key="3">
    <source>
        <dbReference type="Proteomes" id="UP000237230"/>
    </source>
</evidence>
<keyword evidence="1" id="KW-0472">Membrane</keyword>
<reference evidence="2 3" key="1">
    <citation type="submission" date="2016-08" db="EMBL/GenBank/DDBJ databases">
        <authorList>
            <person name="Seilhamer J.J."/>
        </authorList>
    </citation>
    <scope>NUCLEOTIDE SEQUENCE [LARGE SCALE GENOMIC DNA]</scope>
    <source>
        <strain evidence="2 3">KH-21-114</strain>
    </source>
</reference>
<feature type="transmembrane region" description="Helical" evidence="1">
    <location>
        <begin position="6"/>
        <end position="28"/>
    </location>
</feature>
<dbReference type="RefSeq" id="WP_103446450.1">
    <property type="nucleotide sequence ID" value="NZ_MINH01000019.1"/>
</dbReference>
<organism evidence="2 3">
    <name type="scientific">Pseudomonas putida</name>
    <name type="common">Arthrobacter siderocapsulatus</name>
    <dbReference type="NCBI Taxonomy" id="303"/>
    <lineage>
        <taxon>Bacteria</taxon>
        <taxon>Pseudomonadati</taxon>
        <taxon>Pseudomonadota</taxon>
        <taxon>Gammaproteobacteria</taxon>
        <taxon>Pseudomonadales</taxon>
        <taxon>Pseudomonadaceae</taxon>
        <taxon>Pseudomonas</taxon>
    </lineage>
</organism>
<sequence>MNDMTPWITFALIGLGTFAIRLSFIEFYGALRIPPMLRRALVYVPASVLAALVLPAVVFKAGQPGIDWSNPQIPAAVVAGLVAWRTRSTLLTLAVGMGVLWGLRYLGGVIG</sequence>
<gene>
    <name evidence="2" type="ORF">BGP84_07690</name>
</gene>
<keyword evidence="1" id="KW-1133">Transmembrane helix</keyword>
<feature type="transmembrane region" description="Helical" evidence="1">
    <location>
        <begin position="40"/>
        <end position="59"/>
    </location>
</feature>
<evidence type="ECO:0000256" key="1">
    <source>
        <dbReference type="SAM" id="Phobius"/>
    </source>
</evidence>
<dbReference type="AlphaFoldDB" id="A0A2S3X2A9"/>
<evidence type="ECO:0000313" key="2">
    <source>
        <dbReference type="EMBL" id="POG09613.1"/>
    </source>
</evidence>
<name>A0A2S3X2A9_PSEPU</name>
<feature type="transmembrane region" description="Helical" evidence="1">
    <location>
        <begin position="90"/>
        <end position="107"/>
    </location>
</feature>
<accession>A0A2S3X2A9</accession>
<protein>
    <submittedName>
        <fullName evidence="2">Branched-chain amino acid ABC transporter</fullName>
    </submittedName>
</protein>
<proteinExistence type="predicted"/>
<reference evidence="2 3" key="2">
    <citation type="submission" date="2018-03" db="EMBL/GenBank/DDBJ databases">
        <title>Draft genome of Pseudomonas putida strain KH-21-114.</title>
        <authorList>
            <person name="Yoshizawa S."/>
            <person name="Khan N.H."/>
            <person name="Nishimura M."/>
            <person name="Chiura H.X."/>
            <person name="Ogura Y."/>
            <person name="Hayashi T."/>
            <person name="Kogure K."/>
        </authorList>
    </citation>
    <scope>NUCLEOTIDE SEQUENCE [LARGE SCALE GENOMIC DNA]</scope>
    <source>
        <strain evidence="2 3">KH-21-114</strain>
    </source>
</reference>
<dbReference type="InterPro" id="IPR008407">
    <property type="entry name" value="Brnchd-chn_aa_trnsp_AzlD"/>
</dbReference>
<dbReference type="EMBL" id="MINH01000019">
    <property type="protein sequence ID" value="POG09613.1"/>
    <property type="molecule type" value="Genomic_DNA"/>
</dbReference>
<keyword evidence="1" id="KW-0812">Transmembrane</keyword>
<dbReference type="OrthoDB" id="6119856at2"/>
<dbReference type="Proteomes" id="UP000237230">
    <property type="component" value="Unassembled WGS sequence"/>
</dbReference>
<comment type="caution">
    <text evidence="2">The sequence shown here is derived from an EMBL/GenBank/DDBJ whole genome shotgun (WGS) entry which is preliminary data.</text>
</comment>
<dbReference type="Pfam" id="PF05437">
    <property type="entry name" value="AzlD"/>
    <property type="match status" value="1"/>
</dbReference>